<dbReference type="EMBL" id="CP043507">
    <property type="protein sequence ID" value="QEO18751.1"/>
    <property type="molecule type" value="Genomic_DNA"/>
</dbReference>
<dbReference type="AlphaFoldDB" id="A0A5C1YRS9"/>
<reference evidence="2 3" key="1">
    <citation type="submission" date="2019-09" db="EMBL/GenBank/DDBJ databases">
        <title>Genome sequencing of strain KACC 21233.</title>
        <authorList>
            <person name="Heo J."/>
            <person name="Kim S.-J."/>
            <person name="Kim J.-S."/>
            <person name="Hong S.-B."/>
            <person name="Kwon S.-W."/>
        </authorList>
    </citation>
    <scope>NUCLEOTIDE SEQUENCE [LARGE SCALE GENOMIC DNA]</scope>
    <source>
        <strain evidence="2 3">KACC 21233</strain>
        <plasmid evidence="2 3">unnamed1</plasmid>
    </source>
</reference>
<name>A0A5C1YRS9_9PROT</name>
<evidence type="ECO:0000313" key="3">
    <source>
        <dbReference type="Proteomes" id="UP000324536"/>
    </source>
</evidence>
<gene>
    <name evidence="2" type="ORF">FLP30_12725</name>
</gene>
<feature type="compositionally biased region" description="Polar residues" evidence="1">
    <location>
        <begin position="126"/>
        <end position="137"/>
    </location>
</feature>
<evidence type="ECO:0000256" key="1">
    <source>
        <dbReference type="SAM" id="MobiDB-lite"/>
    </source>
</evidence>
<feature type="region of interest" description="Disordered" evidence="1">
    <location>
        <begin position="101"/>
        <end position="137"/>
    </location>
</feature>
<keyword evidence="2" id="KW-0614">Plasmid</keyword>
<geneLocation type="plasmid" evidence="2">
    <name>unnamed1</name>
</geneLocation>
<dbReference type="KEGG" id="acek:FLP30_12725"/>
<organism evidence="2 3">
    <name type="scientific">Acetobacter vaccinii</name>
    <dbReference type="NCBI Taxonomy" id="2592655"/>
    <lineage>
        <taxon>Bacteria</taxon>
        <taxon>Pseudomonadati</taxon>
        <taxon>Pseudomonadota</taxon>
        <taxon>Alphaproteobacteria</taxon>
        <taxon>Acetobacterales</taxon>
        <taxon>Acetobacteraceae</taxon>
        <taxon>Acetobacter</taxon>
    </lineage>
</organism>
<evidence type="ECO:0000313" key="2">
    <source>
        <dbReference type="EMBL" id="QEO18751.1"/>
    </source>
</evidence>
<protein>
    <submittedName>
        <fullName evidence="2">Uncharacterized protein</fullName>
    </submittedName>
</protein>
<dbReference type="Proteomes" id="UP000324536">
    <property type="component" value="Plasmid unnamed1"/>
</dbReference>
<accession>A0A5C1YRS9</accession>
<dbReference type="RefSeq" id="WP_149280408.1">
    <property type="nucleotide sequence ID" value="NZ_CP043507.1"/>
</dbReference>
<sequence length="137" mass="14194">MQIITLSGLTRPIIIDPTGSEGVTVRFVPVGQDLQPPPPTSGARPRRLSVPRPLLIAALVGLVAYGGYHAPFLPFQHGDAPAQVRPASLPTMMVPSTGPVPAYAIPPSERGTPAAARLVPPAGPTPATTLNQPFGLE</sequence>
<keyword evidence="3" id="KW-1185">Reference proteome</keyword>
<proteinExistence type="predicted"/>